<dbReference type="GO" id="GO:0046491">
    <property type="term" value="P:L-methylmalonyl-CoA metabolic process"/>
    <property type="evidence" value="ECO:0007669"/>
    <property type="project" value="TreeGrafter"/>
</dbReference>
<dbReference type="EMBL" id="CCXZ01000139">
    <property type="protein sequence ID" value="CEG16736.1"/>
    <property type="molecule type" value="Genomic_DNA"/>
</dbReference>
<protein>
    <submittedName>
        <fullName evidence="5">Glyoxalase/bleomycin resistance/dioxygenase family protein</fullName>
    </submittedName>
</protein>
<dbReference type="InterPro" id="IPR004360">
    <property type="entry name" value="Glyas_Fos-R_dOase_dom"/>
</dbReference>
<proteinExistence type="predicted"/>
<dbReference type="PANTHER" id="PTHR43048:SF3">
    <property type="entry name" value="METHYLMALONYL-COA EPIMERASE, MITOCHONDRIAL"/>
    <property type="match status" value="1"/>
</dbReference>
<dbReference type="KEGG" id="xcm:J164_02520"/>
<sequence>MDSNAGVANVDHIGFAVSSLDEAIRFWTEALGFTLERQAEMGGDFLHQVTGVDDPSVRTAIVKAPDGFIVELLQYSKGRRNGQSPDSAGAIGAAHLALTVRDIHAAICRVEAAGWKAKGKPLPIPGGPRTGTLTAYVSGPDHISIEFMQPAGPRQNRRAPTTGAVVGGMTPNGRIPAPLMDHDPDPP</sequence>
<accession>A0A0U5BUN9</accession>
<dbReference type="Pfam" id="PF00903">
    <property type="entry name" value="Glyoxalase"/>
    <property type="match status" value="1"/>
</dbReference>
<dbReference type="InterPro" id="IPR051785">
    <property type="entry name" value="MMCE/EMCE_epimerase"/>
</dbReference>
<dbReference type="KEGG" id="xcu:J159_02522"/>
<evidence type="ECO:0000313" key="4">
    <source>
        <dbReference type="EMBL" id="CEG16736.1"/>
    </source>
</evidence>
<evidence type="ECO:0000313" key="5">
    <source>
        <dbReference type="EMBL" id="MBD4339369.1"/>
    </source>
</evidence>
<dbReference type="PROSITE" id="PS51819">
    <property type="entry name" value="VOC"/>
    <property type="match status" value="1"/>
</dbReference>
<dbReference type="InterPro" id="IPR037523">
    <property type="entry name" value="VOC_core"/>
</dbReference>
<reference evidence="4 6" key="1">
    <citation type="submission" date="2014-09" db="EMBL/GenBank/DDBJ databases">
        <authorList>
            <person name="Regsiter A."/>
        </authorList>
    </citation>
    <scope>NUCLEOTIDE SEQUENCE [LARGE SCALE GENOMIC DNA]</scope>
</reference>
<dbReference type="GO" id="GO:0046872">
    <property type="term" value="F:metal ion binding"/>
    <property type="evidence" value="ECO:0007669"/>
    <property type="project" value="UniProtKB-KW"/>
</dbReference>
<dbReference type="PANTHER" id="PTHR43048">
    <property type="entry name" value="METHYLMALONYL-COA EPIMERASE"/>
    <property type="match status" value="1"/>
</dbReference>
<organism evidence="4 6">
    <name type="scientific">Xanthomonas citri pv. citri</name>
    <dbReference type="NCBI Taxonomy" id="611301"/>
    <lineage>
        <taxon>Bacteria</taxon>
        <taxon>Pseudomonadati</taxon>
        <taxon>Pseudomonadota</taxon>
        <taxon>Gammaproteobacteria</taxon>
        <taxon>Lysobacterales</taxon>
        <taxon>Lysobacteraceae</taxon>
        <taxon>Xanthomonas</taxon>
    </lineage>
</organism>
<dbReference type="AlphaFoldDB" id="A0A0U5BUN9"/>
<evidence type="ECO:0000256" key="2">
    <source>
        <dbReference type="SAM" id="MobiDB-lite"/>
    </source>
</evidence>
<dbReference type="KEGG" id="xcw:J162_02523"/>
<feature type="domain" description="VOC" evidence="3">
    <location>
        <begin position="9"/>
        <end position="150"/>
    </location>
</feature>
<dbReference type="GO" id="GO:0051213">
    <property type="term" value="F:dioxygenase activity"/>
    <property type="evidence" value="ECO:0007669"/>
    <property type="project" value="UniProtKB-KW"/>
</dbReference>
<dbReference type="KEGG" id="xcf:J172_02525"/>
<evidence type="ECO:0000256" key="1">
    <source>
        <dbReference type="ARBA" id="ARBA00022723"/>
    </source>
</evidence>
<dbReference type="Proteomes" id="UP000653002">
    <property type="component" value="Unassembled WGS sequence"/>
</dbReference>
<dbReference type="Gene3D" id="3.10.180.10">
    <property type="entry name" value="2,3-Dihydroxybiphenyl 1,2-Dioxygenase, domain 1"/>
    <property type="match status" value="1"/>
</dbReference>
<gene>
    <name evidence="5" type="ORF">GUH15_25655</name>
    <name evidence="4" type="ORF">XAC3562_450159</name>
</gene>
<dbReference type="KEGG" id="xcr:J163_02518"/>
<dbReference type="KEGG" id="xcn:J169_02531"/>
<comment type="caution">
    <text evidence="4">The sequence shown here is derived from an EMBL/GenBank/DDBJ whole genome shotgun (WGS) entry which is preliminary data.</text>
</comment>
<evidence type="ECO:0000259" key="3">
    <source>
        <dbReference type="PROSITE" id="PS51819"/>
    </source>
</evidence>
<dbReference type="GO" id="GO:0004493">
    <property type="term" value="F:methylmalonyl-CoA epimerase activity"/>
    <property type="evidence" value="ECO:0007669"/>
    <property type="project" value="TreeGrafter"/>
</dbReference>
<dbReference type="OMA" id="TTIMFLR"/>
<reference evidence="5" key="2">
    <citation type="submission" date="2020-01" db="EMBL/GenBank/DDBJ databases">
        <authorList>
            <person name="Richard D."/>
        </authorList>
    </citation>
    <scope>NUCLEOTIDE SEQUENCE</scope>
    <source>
        <strain evidence="5">JP541</strain>
    </source>
</reference>
<feature type="region of interest" description="Disordered" evidence="2">
    <location>
        <begin position="152"/>
        <end position="187"/>
    </location>
</feature>
<dbReference type="EMBL" id="JAABFR010002228">
    <property type="protein sequence ID" value="MBD4339369.1"/>
    <property type="molecule type" value="Genomic_DNA"/>
</dbReference>
<dbReference type="InterPro" id="IPR029068">
    <property type="entry name" value="Glyas_Bleomycin-R_OHBP_Dase"/>
</dbReference>
<keyword evidence="5" id="KW-0223">Dioxygenase</keyword>
<dbReference type="SUPFAM" id="SSF54593">
    <property type="entry name" value="Glyoxalase/Bleomycin resistance protein/Dihydroxybiphenyl dioxygenase"/>
    <property type="match status" value="1"/>
</dbReference>
<evidence type="ECO:0000313" key="6">
    <source>
        <dbReference type="Proteomes" id="UP000052230"/>
    </source>
</evidence>
<dbReference type="Proteomes" id="UP000052230">
    <property type="component" value="Unassembled WGS sequence"/>
</dbReference>
<name>A0A0U5BUN9_XANCI</name>
<keyword evidence="6" id="KW-1185">Reference proteome</keyword>
<keyword evidence="5" id="KW-0560">Oxidoreductase</keyword>
<keyword evidence="1" id="KW-0479">Metal-binding</keyword>